<comment type="caution">
    <text evidence="1">The sequence shown here is derived from an EMBL/GenBank/DDBJ whole genome shotgun (WGS) entry which is preliminary data.</text>
</comment>
<keyword evidence="2" id="KW-1185">Reference proteome</keyword>
<reference evidence="1 2" key="1">
    <citation type="journal article" date="2019" name="Sci. Rep.">
        <title>Orb-weaving spider Araneus ventricosus genome elucidates the spidroin gene catalogue.</title>
        <authorList>
            <person name="Kono N."/>
            <person name="Nakamura H."/>
            <person name="Ohtoshi R."/>
            <person name="Moran D.A.P."/>
            <person name="Shinohara A."/>
            <person name="Yoshida Y."/>
            <person name="Fujiwara M."/>
            <person name="Mori M."/>
            <person name="Tomita M."/>
            <person name="Arakawa K."/>
        </authorList>
    </citation>
    <scope>NUCLEOTIDE SEQUENCE [LARGE SCALE GENOMIC DNA]</scope>
</reference>
<gene>
    <name evidence="1" type="ORF">AVEN_12431_1</name>
</gene>
<dbReference type="EMBL" id="BGPR01071656">
    <property type="protein sequence ID" value="GBO44785.1"/>
    <property type="molecule type" value="Genomic_DNA"/>
</dbReference>
<sequence>MEALFLRSSYSSSQHDDFGIQLHSENNLICRSKFDNLKNPPWLCVGFIIDFSVRRPTQMSQTDLITTHANEADLNMERSFLLFSKYFPK</sequence>
<organism evidence="1 2">
    <name type="scientific">Araneus ventricosus</name>
    <name type="common">Orbweaver spider</name>
    <name type="synonym">Epeira ventricosa</name>
    <dbReference type="NCBI Taxonomy" id="182803"/>
    <lineage>
        <taxon>Eukaryota</taxon>
        <taxon>Metazoa</taxon>
        <taxon>Ecdysozoa</taxon>
        <taxon>Arthropoda</taxon>
        <taxon>Chelicerata</taxon>
        <taxon>Arachnida</taxon>
        <taxon>Araneae</taxon>
        <taxon>Araneomorphae</taxon>
        <taxon>Entelegynae</taxon>
        <taxon>Araneoidea</taxon>
        <taxon>Araneidae</taxon>
        <taxon>Araneus</taxon>
    </lineage>
</organism>
<accession>A0A4Y2X4Z7</accession>
<dbReference type="Proteomes" id="UP000499080">
    <property type="component" value="Unassembled WGS sequence"/>
</dbReference>
<protein>
    <submittedName>
        <fullName evidence="1">Uncharacterized protein</fullName>
    </submittedName>
</protein>
<evidence type="ECO:0000313" key="1">
    <source>
        <dbReference type="EMBL" id="GBO44785.1"/>
    </source>
</evidence>
<name>A0A4Y2X4Z7_ARAVE</name>
<proteinExistence type="predicted"/>
<dbReference type="AlphaFoldDB" id="A0A4Y2X4Z7"/>
<evidence type="ECO:0000313" key="2">
    <source>
        <dbReference type="Proteomes" id="UP000499080"/>
    </source>
</evidence>